<name>A0A2P8FYI2_9BACT</name>
<comment type="caution">
    <text evidence="3">The sequence shown here is derived from an EMBL/GenBank/DDBJ whole genome shotgun (WGS) entry which is preliminary data.</text>
</comment>
<dbReference type="GO" id="GO:0006046">
    <property type="term" value="P:N-acetylglucosamine catabolic process"/>
    <property type="evidence" value="ECO:0007669"/>
    <property type="project" value="TreeGrafter"/>
</dbReference>
<dbReference type="InterPro" id="IPR004547">
    <property type="entry name" value="Glucosamine6P_isomerase"/>
</dbReference>
<organism evidence="3 4">
    <name type="scientific">Dyadobacter jiangsuensis</name>
    <dbReference type="NCBI Taxonomy" id="1591085"/>
    <lineage>
        <taxon>Bacteria</taxon>
        <taxon>Pseudomonadati</taxon>
        <taxon>Bacteroidota</taxon>
        <taxon>Cytophagia</taxon>
        <taxon>Cytophagales</taxon>
        <taxon>Spirosomataceae</taxon>
        <taxon>Dyadobacter</taxon>
    </lineage>
</organism>
<dbReference type="GO" id="GO:0019262">
    <property type="term" value="P:N-acetylneuraminate catabolic process"/>
    <property type="evidence" value="ECO:0007669"/>
    <property type="project" value="TreeGrafter"/>
</dbReference>
<accession>A0A2P8FYI2</accession>
<dbReference type="InterPro" id="IPR018321">
    <property type="entry name" value="Glucosamine6P_isomerase_CS"/>
</dbReference>
<reference evidence="3 4" key="1">
    <citation type="submission" date="2018-03" db="EMBL/GenBank/DDBJ databases">
        <title>Genomic Encyclopedia of Archaeal and Bacterial Type Strains, Phase II (KMG-II): from individual species to whole genera.</title>
        <authorList>
            <person name="Goeker M."/>
        </authorList>
    </citation>
    <scope>NUCLEOTIDE SEQUENCE [LARGE SCALE GENOMIC DNA]</scope>
    <source>
        <strain evidence="3 4">DSM 29057</strain>
    </source>
</reference>
<dbReference type="GO" id="GO:0004342">
    <property type="term" value="F:glucosamine-6-phosphate deaminase activity"/>
    <property type="evidence" value="ECO:0007669"/>
    <property type="project" value="InterPro"/>
</dbReference>
<dbReference type="PANTHER" id="PTHR11280:SF5">
    <property type="entry name" value="GLUCOSAMINE-6-PHOSPHATE ISOMERASE"/>
    <property type="match status" value="1"/>
</dbReference>
<dbReference type="Pfam" id="PF01182">
    <property type="entry name" value="Glucosamine_iso"/>
    <property type="match status" value="1"/>
</dbReference>
<evidence type="ECO:0000259" key="2">
    <source>
        <dbReference type="Pfam" id="PF01182"/>
    </source>
</evidence>
<dbReference type="InterPro" id="IPR006148">
    <property type="entry name" value="Glc/Gal-6P_isomerase"/>
</dbReference>
<dbReference type="SUPFAM" id="SSF100950">
    <property type="entry name" value="NagB/RpiA/CoA transferase-like"/>
    <property type="match status" value="1"/>
</dbReference>
<proteinExistence type="predicted"/>
<dbReference type="Gene3D" id="3.40.50.1360">
    <property type="match status" value="1"/>
</dbReference>
<dbReference type="OrthoDB" id="9791139at2"/>
<sequence length="243" mass="26096">MTPKISIYPDYALMSSAAAERVIDLMNHKPAAVICFPSGSSPKGMFDALVAANQNGRVDFSKCIFIGLDEWIGLGAGDDGSCRDLLDRDFLKPVGLRPDQIVFFDGKAFDPQAECDRVNKVVESLGGLDLIILGVGMNGHLALNEPGTSWDTYAHISELDPVTVEVGQKYFNQPTTLTRGITVGIRHILEARSAILLASGRAKGPVIQRALAFPVSKDFPATVLQNHLNAEFILDADAAGVIS</sequence>
<dbReference type="GO" id="GO:0005975">
    <property type="term" value="P:carbohydrate metabolic process"/>
    <property type="evidence" value="ECO:0007669"/>
    <property type="project" value="InterPro"/>
</dbReference>
<feature type="domain" description="Glucosamine/galactosamine-6-phosphate isomerase" evidence="2">
    <location>
        <begin position="17"/>
        <end position="226"/>
    </location>
</feature>
<dbReference type="GO" id="GO:0005737">
    <property type="term" value="C:cytoplasm"/>
    <property type="evidence" value="ECO:0007669"/>
    <property type="project" value="TreeGrafter"/>
</dbReference>
<keyword evidence="1" id="KW-0378">Hydrolase</keyword>
<dbReference type="InterPro" id="IPR037171">
    <property type="entry name" value="NagB/RpiA_transferase-like"/>
</dbReference>
<keyword evidence="4" id="KW-1185">Reference proteome</keyword>
<dbReference type="PANTHER" id="PTHR11280">
    <property type="entry name" value="GLUCOSAMINE-6-PHOSPHATE ISOMERASE"/>
    <property type="match status" value="1"/>
</dbReference>
<dbReference type="Proteomes" id="UP000241964">
    <property type="component" value="Unassembled WGS sequence"/>
</dbReference>
<dbReference type="RefSeq" id="WP_106597102.1">
    <property type="nucleotide sequence ID" value="NZ_PYAS01000009.1"/>
</dbReference>
<dbReference type="AlphaFoldDB" id="A0A2P8FYI2"/>
<evidence type="ECO:0000313" key="4">
    <source>
        <dbReference type="Proteomes" id="UP000241964"/>
    </source>
</evidence>
<dbReference type="GO" id="GO:0016853">
    <property type="term" value="F:isomerase activity"/>
    <property type="evidence" value="ECO:0007669"/>
    <property type="project" value="UniProtKB-KW"/>
</dbReference>
<dbReference type="CDD" id="cd01399">
    <property type="entry name" value="GlcN6P_deaminase"/>
    <property type="match status" value="1"/>
</dbReference>
<gene>
    <name evidence="3" type="ORF">CLV60_109260</name>
</gene>
<dbReference type="EMBL" id="PYAS01000009">
    <property type="protein sequence ID" value="PSL26768.1"/>
    <property type="molecule type" value="Genomic_DNA"/>
</dbReference>
<evidence type="ECO:0000256" key="1">
    <source>
        <dbReference type="ARBA" id="ARBA00022801"/>
    </source>
</evidence>
<dbReference type="PROSITE" id="PS01161">
    <property type="entry name" value="GLC_GALNAC_ISOMERASE"/>
    <property type="match status" value="1"/>
</dbReference>
<protein>
    <submittedName>
        <fullName evidence="3">Galactosamine-6-phosphate isomerase</fullName>
    </submittedName>
</protein>
<keyword evidence="3" id="KW-0413">Isomerase</keyword>
<dbReference type="GO" id="GO:0042802">
    <property type="term" value="F:identical protein binding"/>
    <property type="evidence" value="ECO:0007669"/>
    <property type="project" value="TreeGrafter"/>
</dbReference>
<dbReference type="GO" id="GO:0006043">
    <property type="term" value="P:glucosamine catabolic process"/>
    <property type="evidence" value="ECO:0007669"/>
    <property type="project" value="TreeGrafter"/>
</dbReference>
<evidence type="ECO:0000313" key="3">
    <source>
        <dbReference type="EMBL" id="PSL26768.1"/>
    </source>
</evidence>